<evidence type="ECO:0000256" key="2">
    <source>
        <dbReference type="ARBA" id="ARBA00022553"/>
    </source>
</evidence>
<keyword evidence="3" id="KW-0325">Glycoprotein</keyword>
<name>A0A212LI23_9HYPH</name>
<comment type="similarity">
    <text evidence="1">Belongs to the strictosidine synthase family.</text>
</comment>
<accession>A0A212LI23</accession>
<sequence length="359" mass="38004">MWWDALLDPFRGKAVTIPPMDGAFRPNTLLETAETFAEAAHPEALLVHEGRLLVASGADLVAFPLEGGAPTPLHRFETPISALAAFPDGGLAVALVAGEVRILGGRFDGRVVTEVAGRRIHAPTALATAGEGVLYIADGSARFSADDWQSDLMAHGASGAVLRLDLVEGDGRIVADGLAWPAGLLVEPDRSLIVSEASRHRLVRITGDGRSKPQPVLANLPGYPARLTRAAGGGAWLALMAPRNRLVELVLSERAYREDMMAGIARDLWIAPQMSSGNSFLEPLQCGGVVTMGVRKPWAPGRSYGLIARLDDRFRPVSSLHSRADGRRHGIKDMAEIGGVLFAASRGGNAVLEIETGAA</sequence>
<dbReference type="AlphaFoldDB" id="A0A212LI23"/>
<dbReference type="Pfam" id="PF03088">
    <property type="entry name" value="Str_synth"/>
    <property type="match status" value="1"/>
</dbReference>
<evidence type="ECO:0000313" key="5">
    <source>
        <dbReference type="EMBL" id="SCM77009.1"/>
    </source>
</evidence>
<dbReference type="EMBL" id="FMJD01000008">
    <property type="protein sequence ID" value="SCM77009.1"/>
    <property type="molecule type" value="Genomic_DNA"/>
</dbReference>
<dbReference type="PANTHER" id="PTHR10426">
    <property type="entry name" value="STRICTOSIDINE SYNTHASE-RELATED"/>
    <property type="match status" value="1"/>
</dbReference>
<evidence type="ECO:0000259" key="4">
    <source>
        <dbReference type="Pfam" id="PF03088"/>
    </source>
</evidence>
<dbReference type="PANTHER" id="PTHR10426:SF88">
    <property type="entry name" value="ADIPOCYTE PLASMA MEMBRANE-ASSOCIATED PROTEIN HEMOMUCIN-RELATED"/>
    <property type="match status" value="1"/>
</dbReference>
<evidence type="ECO:0000256" key="1">
    <source>
        <dbReference type="ARBA" id="ARBA00009191"/>
    </source>
</evidence>
<dbReference type="Gene3D" id="2.120.10.30">
    <property type="entry name" value="TolB, C-terminal domain"/>
    <property type="match status" value="1"/>
</dbReference>
<gene>
    <name evidence="5" type="ORF">KL86PLE_40814</name>
</gene>
<dbReference type="RefSeq" id="WP_288197012.1">
    <property type="nucleotide sequence ID" value="NZ_LT608334.1"/>
</dbReference>
<keyword evidence="2" id="KW-0597">Phosphoprotein</keyword>
<feature type="domain" description="Strictosidine synthase conserved region" evidence="4">
    <location>
        <begin position="131"/>
        <end position="204"/>
    </location>
</feature>
<organism evidence="5">
    <name type="scientific">uncultured Pleomorphomonas sp</name>
    <dbReference type="NCBI Taxonomy" id="442121"/>
    <lineage>
        <taxon>Bacteria</taxon>
        <taxon>Pseudomonadati</taxon>
        <taxon>Pseudomonadota</taxon>
        <taxon>Alphaproteobacteria</taxon>
        <taxon>Hyphomicrobiales</taxon>
        <taxon>Pleomorphomonadaceae</taxon>
        <taxon>Pleomorphomonas</taxon>
        <taxon>environmental samples</taxon>
    </lineage>
</organism>
<evidence type="ECO:0000256" key="3">
    <source>
        <dbReference type="ARBA" id="ARBA00023180"/>
    </source>
</evidence>
<dbReference type="SUPFAM" id="SSF63829">
    <property type="entry name" value="Calcium-dependent phosphotriesterase"/>
    <property type="match status" value="1"/>
</dbReference>
<protein>
    <recommendedName>
        <fullName evidence="4">Strictosidine synthase conserved region domain-containing protein</fullName>
    </recommendedName>
</protein>
<dbReference type="InterPro" id="IPR011042">
    <property type="entry name" value="6-blade_b-propeller_TolB-like"/>
</dbReference>
<dbReference type="InterPro" id="IPR018119">
    <property type="entry name" value="Strictosidine_synth_cons-reg"/>
</dbReference>
<dbReference type="GO" id="GO:0016787">
    <property type="term" value="F:hydrolase activity"/>
    <property type="evidence" value="ECO:0007669"/>
    <property type="project" value="TreeGrafter"/>
</dbReference>
<reference evidence="5" key="1">
    <citation type="submission" date="2016-08" db="EMBL/GenBank/DDBJ databases">
        <authorList>
            <person name="Seilhamer J.J."/>
        </authorList>
    </citation>
    <scope>NUCLEOTIDE SEQUENCE</scope>
    <source>
        <strain evidence="5">86</strain>
    </source>
</reference>
<proteinExistence type="inferred from homology"/>